<dbReference type="GO" id="GO:0005634">
    <property type="term" value="C:nucleus"/>
    <property type="evidence" value="ECO:0007669"/>
    <property type="project" value="TreeGrafter"/>
</dbReference>
<comment type="similarity">
    <text evidence="1">Belongs to the phosphatase 2A regulatory subunit B56 family.</text>
</comment>
<dbReference type="Gene3D" id="1.25.10.10">
    <property type="entry name" value="Leucine-rich Repeat Variant"/>
    <property type="match status" value="2"/>
</dbReference>
<organism evidence="2 3">
    <name type="scientific">Ditylenchus dipsaci</name>
    <dbReference type="NCBI Taxonomy" id="166011"/>
    <lineage>
        <taxon>Eukaryota</taxon>
        <taxon>Metazoa</taxon>
        <taxon>Ecdysozoa</taxon>
        <taxon>Nematoda</taxon>
        <taxon>Chromadorea</taxon>
        <taxon>Rhabditida</taxon>
        <taxon>Tylenchina</taxon>
        <taxon>Tylenchomorpha</taxon>
        <taxon>Sphaerularioidea</taxon>
        <taxon>Anguinidae</taxon>
        <taxon>Anguininae</taxon>
        <taxon>Ditylenchus</taxon>
    </lineage>
</organism>
<name>A0A915D0C4_9BILA</name>
<dbReference type="InterPro" id="IPR016024">
    <property type="entry name" value="ARM-type_fold"/>
</dbReference>
<sequence length="442" mass="51269">MSPSEKILGFSDLQMIQPVQTTMDAVVGGGGQQVSASTDKFFDKIDTFPKTGTLRQKRRRANYRIYESINEPELEQLPAIKDATSKDQIKLAKMKLRQCQRMFNFYDQQAQVQGKTIKSVAFKELIDYFKQEYLPCAAAKRRSRIRYEEDEPEFEVSWPHLQLAYELLIVVIESSSFKNTVCRKYLTNEFLLQFLHLFDSEDPRERDYLKMYQLHLLTFVYETGAHNGIDTLLEIVYSYITGFALPLKPEHKDFCLRILLPMHKPNSLSRYHDVLAQCVLVFFDKDESLFYREKEVLFLAELEEFLVGVDLDCFEKIAVPIYKQLAKCVGSSQFRVSERALAFWNNEYFLSLMAETSEAMLPILFPAVYKISNDHWNQTTAGLAVNALKKLMGINSSLFTDLLLNYRQVHVKKQFEEKQRNDLWKLLDLLALSPDVIGAATP</sequence>
<dbReference type="GO" id="GO:0007165">
    <property type="term" value="P:signal transduction"/>
    <property type="evidence" value="ECO:0007669"/>
    <property type="project" value="InterPro"/>
</dbReference>
<dbReference type="Pfam" id="PF01603">
    <property type="entry name" value="B56"/>
    <property type="match status" value="3"/>
</dbReference>
<dbReference type="WBParaSite" id="jg14126">
    <property type="protein sequence ID" value="jg14126"/>
    <property type="gene ID" value="jg14126"/>
</dbReference>
<dbReference type="InterPro" id="IPR002554">
    <property type="entry name" value="PP2A_B56"/>
</dbReference>
<dbReference type="GO" id="GO:0005829">
    <property type="term" value="C:cytosol"/>
    <property type="evidence" value="ECO:0007669"/>
    <property type="project" value="TreeGrafter"/>
</dbReference>
<accession>A0A915D0C4</accession>
<protein>
    <submittedName>
        <fullName evidence="3">Serine/threonine protein phosphatase 2A regulatory subunit</fullName>
    </submittedName>
</protein>
<evidence type="ECO:0000313" key="3">
    <source>
        <dbReference type="WBParaSite" id="jg14126"/>
    </source>
</evidence>
<evidence type="ECO:0000313" key="2">
    <source>
        <dbReference type="Proteomes" id="UP000887574"/>
    </source>
</evidence>
<keyword evidence="2" id="KW-1185">Reference proteome</keyword>
<dbReference type="SUPFAM" id="SSF48371">
    <property type="entry name" value="ARM repeat"/>
    <property type="match status" value="1"/>
</dbReference>
<reference evidence="3" key="1">
    <citation type="submission" date="2022-11" db="UniProtKB">
        <authorList>
            <consortium name="WormBaseParasite"/>
        </authorList>
    </citation>
    <scope>IDENTIFICATION</scope>
</reference>
<dbReference type="InterPro" id="IPR011989">
    <property type="entry name" value="ARM-like"/>
</dbReference>
<dbReference type="Proteomes" id="UP000887574">
    <property type="component" value="Unplaced"/>
</dbReference>
<dbReference type="PANTHER" id="PTHR10257:SF5">
    <property type="entry name" value="WIDERBORST, ISOFORM H"/>
    <property type="match status" value="1"/>
</dbReference>
<evidence type="ECO:0000256" key="1">
    <source>
        <dbReference type="ARBA" id="ARBA00009745"/>
    </source>
</evidence>
<dbReference type="GO" id="GO:0072542">
    <property type="term" value="F:protein phosphatase activator activity"/>
    <property type="evidence" value="ECO:0007669"/>
    <property type="project" value="TreeGrafter"/>
</dbReference>
<dbReference type="PANTHER" id="PTHR10257">
    <property type="entry name" value="SERINE/THREONINE PROTEIN PHOSPHATASE 2A PP2A REGULATORY SUBUNIT B"/>
    <property type="match status" value="1"/>
</dbReference>
<dbReference type="GO" id="GO:0000159">
    <property type="term" value="C:protein phosphatase type 2A complex"/>
    <property type="evidence" value="ECO:0007669"/>
    <property type="project" value="InterPro"/>
</dbReference>
<proteinExistence type="inferred from homology"/>
<dbReference type="AlphaFoldDB" id="A0A915D0C4"/>